<evidence type="ECO:0000256" key="1">
    <source>
        <dbReference type="ARBA" id="ARBA00022574"/>
    </source>
</evidence>
<reference evidence="5" key="1">
    <citation type="journal article" date="2020" name="Stud. Mycol.">
        <title>101 Dothideomycetes genomes: a test case for predicting lifestyles and emergence of pathogens.</title>
        <authorList>
            <person name="Haridas S."/>
            <person name="Albert R."/>
            <person name="Binder M."/>
            <person name="Bloem J."/>
            <person name="Labutti K."/>
            <person name="Salamov A."/>
            <person name="Andreopoulos B."/>
            <person name="Baker S."/>
            <person name="Barry K."/>
            <person name="Bills G."/>
            <person name="Bluhm B."/>
            <person name="Cannon C."/>
            <person name="Castanera R."/>
            <person name="Culley D."/>
            <person name="Daum C."/>
            <person name="Ezra D."/>
            <person name="Gonzalez J."/>
            <person name="Henrissat B."/>
            <person name="Kuo A."/>
            <person name="Liang C."/>
            <person name="Lipzen A."/>
            <person name="Lutzoni F."/>
            <person name="Magnuson J."/>
            <person name="Mondo S."/>
            <person name="Nolan M."/>
            <person name="Ohm R."/>
            <person name="Pangilinan J."/>
            <person name="Park H.-J."/>
            <person name="Ramirez L."/>
            <person name="Alfaro M."/>
            <person name="Sun H."/>
            <person name="Tritt A."/>
            <person name="Yoshinaga Y."/>
            <person name="Zwiers L.-H."/>
            <person name="Turgeon B."/>
            <person name="Goodwin S."/>
            <person name="Spatafora J."/>
            <person name="Crous P."/>
            <person name="Grigoriev I."/>
        </authorList>
    </citation>
    <scope>NUCLEOTIDE SEQUENCE</scope>
    <source>
        <strain evidence="5">CBS 262.69</strain>
    </source>
</reference>
<dbReference type="InterPro" id="IPR045151">
    <property type="entry name" value="DCAF8"/>
</dbReference>
<dbReference type="InterPro" id="IPR015943">
    <property type="entry name" value="WD40/YVTN_repeat-like_dom_sf"/>
</dbReference>
<feature type="region of interest" description="Disordered" evidence="4">
    <location>
        <begin position="599"/>
        <end position="640"/>
    </location>
</feature>
<dbReference type="GO" id="GO:0080008">
    <property type="term" value="C:Cul4-RING E3 ubiquitin ligase complex"/>
    <property type="evidence" value="ECO:0007669"/>
    <property type="project" value="TreeGrafter"/>
</dbReference>
<evidence type="ECO:0000256" key="3">
    <source>
        <dbReference type="PROSITE-ProRule" id="PRU00221"/>
    </source>
</evidence>
<accession>A0A6G1HU87</accession>
<feature type="region of interest" description="Disordered" evidence="4">
    <location>
        <begin position="291"/>
        <end position="317"/>
    </location>
</feature>
<dbReference type="EMBL" id="ML996697">
    <property type="protein sequence ID" value="KAF2399562.1"/>
    <property type="molecule type" value="Genomic_DNA"/>
</dbReference>
<feature type="compositionally biased region" description="Basic and acidic residues" evidence="4">
    <location>
        <begin position="256"/>
        <end position="275"/>
    </location>
</feature>
<evidence type="ECO:0000313" key="5">
    <source>
        <dbReference type="EMBL" id="KAF2399562.1"/>
    </source>
</evidence>
<dbReference type="Gene3D" id="2.130.10.10">
    <property type="entry name" value="YVTN repeat-like/Quinoprotein amine dehydrogenase"/>
    <property type="match status" value="2"/>
</dbReference>
<dbReference type="Proteomes" id="UP000799640">
    <property type="component" value="Unassembled WGS sequence"/>
</dbReference>
<feature type="compositionally biased region" description="Acidic residues" evidence="4">
    <location>
        <begin position="624"/>
        <end position="640"/>
    </location>
</feature>
<proteinExistence type="predicted"/>
<keyword evidence="2" id="KW-0677">Repeat</keyword>
<dbReference type="GO" id="GO:0005737">
    <property type="term" value="C:cytoplasm"/>
    <property type="evidence" value="ECO:0007669"/>
    <property type="project" value="TreeGrafter"/>
</dbReference>
<dbReference type="SUPFAM" id="SSF50978">
    <property type="entry name" value="WD40 repeat-like"/>
    <property type="match status" value="1"/>
</dbReference>
<evidence type="ECO:0000313" key="6">
    <source>
        <dbReference type="Proteomes" id="UP000799640"/>
    </source>
</evidence>
<feature type="region of interest" description="Disordered" evidence="4">
    <location>
        <begin position="231"/>
        <end position="275"/>
    </location>
</feature>
<sequence>MPYSGDRTIVTASRDSQIRVFDIERAPVFEGSQTRITSGPSNTKVYRSHNRAAKRIVTEASPFYFLSCSEDGEVRQWDIRQPESAYPQSSSSYLYRQPGHRDAAPPPLISYKDYHIDLYTISCSASQPHYIALGGTHLHCFLHDRRMLGRDKLHERGGLLPAGAVSDDKTLGAATRCVRKLAPHGQSKMGRMQAQQITACKISDANPNELIVSWSGDFIYNFDIIREGEPKEVPKPATRNGRVKKQVDLKRKKTGRSRDVSREGDARADSRQRTEGTELWSVELRTNDGRRYEIPGVRVTAPASSGSLGPPPPDSPPDNRILGAVQELLDTIFESSATTRGHYRNQLTHVLILAGKAFEEVDPSVVNWVYPLTESTSEIAFQQKQRHDRSKVWRFVQACGVIARAGSARITARVPERSLEYFDIIRPAPRESSLPLDRHEHFTYDFIKAILLWVDSGAGAVLREFTLGDTAEMSYSRRRPISTDAGIDAIDTELIPYLLNLARDHEVVKNPHHDMGEERQVLFRTEKDAVRAFAAVLKVPFTDLTGDEADEAGGEVTRSQERETVRKFWVYDVCRAILHNAALDIHRSMIDIAFGDHRRVTQPESPPVPDAPGSYEGADHAHDTEDEEEDDDDADYGSDDDDYTDIYDGMASFFNERPRVKSKTAAEKNVPCTTHTRTYRGHCNIETTKDVNFFGLQDEYVVSGSDCGNFFIWDRKTSRLLNILEGDQEVVNVVQGHPYEPMLAVSGIDHTIKIFSPDARDRQNAALGKGMTHFDYSTFSSISSIDLRGTRLYHRSPRHVERGWSEYGEASMSADDESDSDDPTVVTSSNGLASRKRLQDEYAIISENDMERRSRAREGHDANHITRGMLALLASRFRAQMSDMGMEIGEDGEEPPEDHCALM</sequence>
<feature type="region of interest" description="Disordered" evidence="4">
    <location>
        <begin position="809"/>
        <end position="833"/>
    </location>
</feature>
<dbReference type="SMART" id="SM00320">
    <property type="entry name" value="WD40"/>
    <property type="match status" value="4"/>
</dbReference>
<dbReference type="InterPro" id="IPR001680">
    <property type="entry name" value="WD40_rpt"/>
</dbReference>
<dbReference type="OrthoDB" id="4869960at2759"/>
<organism evidence="5 6">
    <name type="scientific">Trichodelitschia bisporula</name>
    <dbReference type="NCBI Taxonomy" id="703511"/>
    <lineage>
        <taxon>Eukaryota</taxon>
        <taxon>Fungi</taxon>
        <taxon>Dikarya</taxon>
        <taxon>Ascomycota</taxon>
        <taxon>Pezizomycotina</taxon>
        <taxon>Dothideomycetes</taxon>
        <taxon>Dothideomycetes incertae sedis</taxon>
        <taxon>Phaeotrichales</taxon>
        <taxon>Phaeotrichaceae</taxon>
        <taxon>Trichodelitschia</taxon>
    </lineage>
</organism>
<dbReference type="PROSITE" id="PS50082">
    <property type="entry name" value="WD_REPEATS_2"/>
    <property type="match status" value="1"/>
</dbReference>
<dbReference type="GO" id="GO:0045717">
    <property type="term" value="P:negative regulation of fatty acid biosynthetic process"/>
    <property type="evidence" value="ECO:0007669"/>
    <property type="project" value="TreeGrafter"/>
</dbReference>
<dbReference type="PANTHER" id="PTHR15574:SF40">
    <property type="entry name" value="WD AND TETRATRICOPEPTIDE REPEATS PROTEIN 1"/>
    <property type="match status" value="1"/>
</dbReference>
<evidence type="ECO:0000256" key="2">
    <source>
        <dbReference type="ARBA" id="ARBA00022737"/>
    </source>
</evidence>
<evidence type="ECO:0000256" key="4">
    <source>
        <dbReference type="SAM" id="MobiDB-lite"/>
    </source>
</evidence>
<feature type="repeat" description="WD" evidence="3">
    <location>
        <begin position="46"/>
        <end position="87"/>
    </location>
</feature>
<keyword evidence="1 3" id="KW-0853">WD repeat</keyword>
<keyword evidence="6" id="KW-1185">Reference proteome</keyword>
<gene>
    <name evidence="5" type="ORF">EJ06DRAFT_531104</name>
</gene>
<dbReference type="InterPro" id="IPR036322">
    <property type="entry name" value="WD40_repeat_dom_sf"/>
</dbReference>
<name>A0A6G1HU87_9PEZI</name>
<dbReference type="PANTHER" id="PTHR15574">
    <property type="entry name" value="WD REPEAT DOMAIN-CONTAINING FAMILY"/>
    <property type="match status" value="1"/>
</dbReference>
<protein>
    <submittedName>
        <fullName evidence="5">WD40 repeat-like protein</fullName>
    </submittedName>
</protein>
<dbReference type="AlphaFoldDB" id="A0A6G1HU87"/>